<dbReference type="PANTHER" id="PTHR43268:SF6">
    <property type="entry name" value="THIOSULFATE SULFURTRANSFERASE_RHODANESE-LIKE DOMAIN-CONTAINING PROTEIN 2"/>
    <property type="match status" value="1"/>
</dbReference>
<dbReference type="PANTHER" id="PTHR43268">
    <property type="entry name" value="THIOSULFATE SULFURTRANSFERASE/RHODANESE-LIKE DOMAIN-CONTAINING PROTEIN 2"/>
    <property type="match status" value="1"/>
</dbReference>
<dbReference type="InterPro" id="IPR022111">
    <property type="entry name" value="Rhodanese_C"/>
</dbReference>
<dbReference type="InterPro" id="IPR020936">
    <property type="entry name" value="TrhO"/>
</dbReference>
<dbReference type="SUPFAM" id="SSF52821">
    <property type="entry name" value="Rhodanese/Cell cycle control phosphatase"/>
    <property type="match status" value="1"/>
</dbReference>
<dbReference type="Gene3D" id="3.40.250.10">
    <property type="entry name" value="Rhodanese-like domain"/>
    <property type="match status" value="1"/>
</dbReference>
<dbReference type="InterPro" id="IPR001763">
    <property type="entry name" value="Rhodanese-like_dom"/>
</dbReference>
<dbReference type="Proteomes" id="UP000054321">
    <property type="component" value="Unassembled WGS sequence"/>
</dbReference>
<reference evidence="2 3" key="1">
    <citation type="submission" date="2014-04" db="EMBL/GenBank/DDBJ databases">
        <authorList>
            <consortium name="DOE Joint Genome Institute"/>
            <person name="Kuo A."/>
            <person name="Martino E."/>
            <person name="Perotto S."/>
            <person name="Kohler A."/>
            <person name="Nagy L.G."/>
            <person name="Floudas D."/>
            <person name="Copeland A."/>
            <person name="Barry K.W."/>
            <person name="Cichocki N."/>
            <person name="Veneault-Fourrey C."/>
            <person name="LaButti K."/>
            <person name="Lindquist E.A."/>
            <person name="Lipzen A."/>
            <person name="Lundell T."/>
            <person name="Morin E."/>
            <person name="Murat C."/>
            <person name="Sun H."/>
            <person name="Tunlid A."/>
            <person name="Henrissat B."/>
            <person name="Grigoriev I.V."/>
            <person name="Hibbett D.S."/>
            <person name="Martin F."/>
            <person name="Nordberg H.P."/>
            <person name="Cantor M.N."/>
            <person name="Hua S.X."/>
        </authorList>
    </citation>
    <scope>NUCLEOTIDE SEQUENCE [LARGE SCALE GENOMIC DNA]</scope>
    <source>
        <strain evidence="2 3">Zn</strain>
    </source>
</reference>
<dbReference type="Pfam" id="PF12368">
    <property type="entry name" value="Rhodanese_C"/>
    <property type="match status" value="1"/>
</dbReference>
<evidence type="ECO:0000259" key="1">
    <source>
        <dbReference type="PROSITE" id="PS50206"/>
    </source>
</evidence>
<sequence>MAYCTGGIRCEKATRWMLEKTQMKPGDEVYTLEGGIQAYLMWMEEEIQAGRKTPKDSLFKGKNFVFDARGSLGLDGVHDGGGMEREPVAKCHICSNPEDRLSKCRSKGCHLVLVVCEKCEEGDVRCCGNCAELDRASSIEGPRPICLCEMEREARLWGEEYFRKGRLKGNKQGSREEGIEIEIKTIV</sequence>
<dbReference type="HOGENOM" id="CLU_1624644_0_0_1"/>
<organism evidence="2 3">
    <name type="scientific">Oidiodendron maius (strain Zn)</name>
    <dbReference type="NCBI Taxonomy" id="913774"/>
    <lineage>
        <taxon>Eukaryota</taxon>
        <taxon>Fungi</taxon>
        <taxon>Dikarya</taxon>
        <taxon>Ascomycota</taxon>
        <taxon>Pezizomycotina</taxon>
        <taxon>Leotiomycetes</taxon>
        <taxon>Leotiomycetes incertae sedis</taxon>
        <taxon>Myxotrichaceae</taxon>
        <taxon>Oidiodendron</taxon>
    </lineage>
</organism>
<name>A0A0C3CTZ9_OIDMZ</name>
<dbReference type="AlphaFoldDB" id="A0A0C3CTZ9"/>
<dbReference type="OrthoDB" id="25002at2759"/>
<gene>
    <name evidence="2" type="ORF">OIDMADRAFT_194926</name>
</gene>
<dbReference type="InParanoid" id="A0A0C3CTZ9"/>
<dbReference type="STRING" id="913774.A0A0C3CTZ9"/>
<accession>A0A0C3CTZ9</accession>
<protein>
    <recommendedName>
        <fullName evidence="1">Rhodanese domain-containing protein</fullName>
    </recommendedName>
</protein>
<keyword evidence="3" id="KW-1185">Reference proteome</keyword>
<dbReference type="PROSITE" id="PS50206">
    <property type="entry name" value="RHODANESE_3"/>
    <property type="match status" value="1"/>
</dbReference>
<dbReference type="InterPro" id="IPR036873">
    <property type="entry name" value="Rhodanese-like_dom_sf"/>
</dbReference>
<dbReference type="EMBL" id="KN832874">
    <property type="protein sequence ID" value="KIN02479.1"/>
    <property type="molecule type" value="Genomic_DNA"/>
</dbReference>
<reference evidence="3" key="2">
    <citation type="submission" date="2015-01" db="EMBL/GenBank/DDBJ databases">
        <title>Evolutionary Origins and Diversification of the Mycorrhizal Mutualists.</title>
        <authorList>
            <consortium name="DOE Joint Genome Institute"/>
            <consortium name="Mycorrhizal Genomics Consortium"/>
            <person name="Kohler A."/>
            <person name="Kuo A."/>
            <person name="Nagy L.G."/>
            <person name="Floudas D."/>
            <person name="Copeland A."/>
            <person name="Barry K.W."/>
            <person name="Cichocki N."/>
            <person name="Veneault-Fourrey C."/>
            <person name="LaButti K."/>
            <person name="Lindquist E.A."/>
            <person name="Lipzen A."/>
            <person name="Lundell T."/>
            <person name="Morin E."/>
            <person name="Murat C."/>
            <person name="Riley R."/>
            <person name="Ohm R."/>
            <person name="Sun H."/>
            <person name="Tunlid A."/>
            <person name="Henrissat B."/>
            <person name="Grigoriev I.V."/>
            <person name="Hibbett D.S."/>
            <person name="Martin F."/>
        </authorList>
    </citation>
    <scope>NUCLEOTIDE SEQUENCE [LARGE SCALE GENOMIC DNA]</scope>
    <source>
        <strain evidence="3">Zn</strain>
    </source>
</reference>
<evidence type="ECO:0000313" key="3">
    <source>
        <dbReference type="Proteomes" id="UP000054321"/>
    </source>
</evidence>
<feature type="domain" description="Rhodanese" evidence="1">
    <location>
        <begin position="3"/>
        <end position="45"/>
    </location>
</feature>
<proteinExistence type="predicted"/>
<evidence type="ECO:0000313" key="2">
    <source>
        <dbReference type="EMBL" id="KIN02479.1"/>
    </source>
</evidence>